<proteinExistence type="predicted"/>
<reference evidence="1 2" key="1">
    <citation type="submission" date="2015-01" db="EMBL/GenBank/DDBJ databases">
        <title>Jeotgalibacillus campisalis genome sequencing.</title>
        <authorList>
            <person name="Goh K.M."/>
            <person name="Chan K.-G."/>
            <person name="Yaakop A.S."/>
            <person name="Ee R."/>
            <person name="Gan H.M."/>
            <person name="Chan C.S."/>
        </authorList>
    </citation>
    <scope>NUCLEOTIDE SEQUENCE [LARGE SCALE GENOMIC DNA]</scope>
    <source>
        <strain evidence="1 2">SF-57</strain>
    </source>
</reference>
<sequence length="63" mass="7416">MRAGQQIKQHKKDESRAIKIAPDSSFTYTQLIHRRIMPNVWTKYFSQGALPFQKSSSIMLYKK</sequence>
<dbReference type="AlphaFoldDB" id="A0A0C2R9X4"/>
<comment type="caution">
    <text evidence="1">The sequence shown here is derived from an EMBL/GenBank/DDBJ whole genome shotgun (WGS) entry which is preliminary data.</text>
</comment>
<accession>A0A0C2R9X4</accession>
<gene>
    <name evidence="1" type="ORF">KR50_24270</name>
</gene>
<evidence type="ECO:0000313" key="2">
    <source>
        <dbReference type="Proteomes" id="UP000031972"/>
    </source>
</evidence>
<evidence type="ECO:0000313" key="1">
    <source>
        <dbReference type="EMBL" id="KIL47105.1"/>
    </source>
</evidence>
<name>A0A0C2R9X4_9BACL</name>
<protein>
    <submittedName>
        <fullName evidence="1">Uncharacterized protein</fullName>
    </submittedName>
</protein>
<keyword evidence="2" id="KW-1185">Reference proteome</keyword>
<organism evidence="1 2">
    <name type="scientific">Jeotgalibacillus campisalis</name>
    <dbReference type="NCBI Taxonomy" id="220754"/>
    <lineage>
        <taxon>Bacteria</taxon>
        <taxon>Bacillati</taxon>
        <taxon>Bacillota</taxon>
        <taxon>Bacilli</taxon>
        <taxon>Bacillales</taxon>
        <taxon>Caryophanaceae</taxon>
        <taxon>Jeotgalibacillus</taxon>
    </lineage>
</organism>
<dbReference type="Proteomes" id="UP000031972">
    <property type="component" value="Unassembled WGS sequence"/>
</dbReference>
<dbReference type="EMBL" id="JXRR01000015">
    <property type="protein sequence ID" value="KIL47105.1"/>
    <property type="molecule type" value="Genomic_DNA"/>
</dbReference>
<dbReference type="PATRIC" id="fig|220754.4.peg.2443"/>